<dbReference type="VEuPathDB" id="CryptoDB:Cvel_7505"/>
<organism evidence="3">
    <name type="scientific">Chromera velia CCMP2878</name>
    <dbReference type="NCBI Taxonomy" id="1169474"/>
    <lineage>
        <taxon>Eukaryota</taxon>
        <taxon>Sar</taxon>
        <taxon>Alveolata</taxon>
        <taxon>Colpodellida</taxon>
        <taxon>Chromeraceae</taxon>
        <taxon>Chromera</taxon>
    </lineage>
</organism>
<feature type="compositionally biased region" description="Basic and acidic residues" evidence="1">
    <location>
        <begin position="312"/>
        <end position="323"/>
    </location>
</feature>
<evidence type="ECO:0000256" key="1">
    <source>
        <dbReference type="SAM" id="MobiDB-lite"/>
    </source>
</evidence>
<reference evidence="3" key="1">
    <citation type="submission" date="2014-11" db="EMBL/GenBank/DDBJ databases">
        <authorList>
            <person name="Otto D Thomas"/>
            <person name="Naeem Raeece"/>
        </authorList>
    </citation>
    <scope>NUCLEOTIDE SEQUENCE</scope>
</reference>
<sequence>MHRASQRVWRSCVLSHGDLGVRGFSGFRVRVVSVTSDHDGRPITSPFQPSPTQPQPQAPAQQQRADETEDRGGGSSRDSQQQSEGGGKGQQGRTATQQLMGPLSWLVLGYATIHRARSEHGAVMELRMLADASTAAAESQKTSLPTDRRGRAEFHDKIMFISGDLTMGPMPYSLMKGREEIGGGGDQTLRPTLAETDQRSSDVNEIEEAEHDEGREEEGDGEDIPPPPLAFRRRTEEARLFRRHRPTEGQPSGSYIGWVVKDAYGEPQYFHGDLRVKGVRLHPDVAFMVLHGPGAGESLTTQTQKQQKKSRSGKEKEKEKGKEASTGSEEETVHAGGASSTVGVSQTESLWTPLACPRLVFSRWDGAASLSDSMPYDDQGELPRPPWGETKKLSWSPSEAASTSQNGGRKVNSFLMERNQADGFYYLSEVLEAVRKPPEASSNSSSSSKAQEKGPGEGEKEPGKPVGSKRVVSALREGSVRMQWEEQPIEGSASVVALYDSQSDALIPFKSEYHQHFWYAKKGLVPFTELWSEVAREERKITSQRLNADRLEGVIYCVVGGLLSSFSKEVPPDLSRFSSNLALTVRGLIIAAIYFTSSTAIGWVLSRLPVAVARATHLNKKEDDD</sequence>
<keyword evidence="2" id="KW-1133">Transmembrane helix</keyword>
<name>A0A0G4HMS2_9ALVE</name>
<feature type="region of interest" description="Disordered" evidence="1">
    <location>
        <begin position="179"/>
        <end position="232"/>
    </location>
</feature>
<accession>A0A0G4HMS2</accession>
<feature type="compositionally biased region" description="Basic and acidic residues" evidence="1">
    <location>
        <begin position="450"/>
        <end position="463"/>
    </location>
</feature>
<feature type="transmembrane region" description="Helical" evidence="2">
    <location>
        <begin position="583"/>
        <end position="605"/>
    </location>
</feature>
<evidence type="ECO:0008006" key="4">
    <source>
        <dbReference type="Google" id="ProtNLM"/>
    </source>
</evidence>
<dbReference type="EMBL" id="CDMZ01003181">
    <property type="protein sequence ID" value="CEM45410.1"/>
    <property type="molecule type" value="Genomic_DNA"/>
</dbReference>
<keyword evidence="2" id="KW-0472">Membrane</keyword>
<gene>
    <name evidence="3" type="ORF">Cvel_7505</name>
</gene>
<dbReference type="AlphaFoldDB" id="A0A0G4HMS2"/>
<evidence type="ECO:0000313" key="3">
    <source>
        <dbReference type="EMBL" id="CEM45410.1"/>
    </source>
</evidence>
<feature type="compositionally biased region" description="Polar residues" evidence="1">
    <location>
        <begin position="393"/>
        <end position="407"/>
    </location>
</feature>
<proteinExistence type="predicted"/>
<feature type="region of interest" description="Disordered" evidence="1">
    <location>
        <begin position="37"/>
        <end position="95"/>
    </location>
</feature>
<feature type="region of interest" description="Disordered" evidence="1">
    <location>
        <begin position="370"/>
        <end position="411"/>
    </location>
</feature>
<feature type="compositionally biased region" description="Pro residues" evidence="1">
    <location>
        <begin position="48"/>
        <end position="57"/>
    </location>
</feature>
<protein>
    <recommendedName>
        <fullName evidence="4">Transmembrane protein</fullName>
    </recommendedName>
</protein>
<feature type="compositionally biased region" description="Acidic residues" evidence="1">
    <location>
        <begin position="204"/>
        <end position="223"/>
    </location>
</feature>
<feature type="region of interest" description="Disordered" evidence="1">
    <location>
        <begin position="293"/>
        <end position="344"/>
    </location>
</feature>
<evidence type="ECO:0000256" key="2">
    <source>
        <dbReference type="SAM" id="Phobius"/>
    </source>
</evidence>
<keyword evidence="2" id="KW-0812">Transmembrane</keyword>
<feature type="region of interest" description="Disordered" evidence="1">
    <location>
        <begin position="437"/>
        <end position="469"/>
    </location>
</feature>